<evidence type="ECO:0000313" key="1">
    <source>
        <dbReference type="EMBL" id="KAJ8644647.1"/>
    </source>
</evidence>
<dbReference type="Proteomes" id="UP001234297">
    <property type="component" value="Chromosome 2"/>
</dbReference>
<evidence type="ECO:0000313" key="2">
    <source>
        <dbReference type="Proteomes" id="UP001234297"/>
    </source>
</evidence>
<protein>
    <submittedName>
        <fullName evidence="1">Uncharacterized protein</fullName>
    </submittedName>
</protein>
<accession>A0ACC2MG09</accession>
<sequence length="142" mass="15395">MASYHQQLLPAAYKFFQRPVYSSLPAVMTPFLRCQLPCTSAPGATTPNFFIGQCSSCCCSSCTPSGCCPKFSSGQQLQPQTPSGHLHFSNAQRPPAPLPPEPTATLLLFFFLFPADLQQPPTHCNPPLQQPPTHLNSASFPT</sequence>
<keyword evidence="2" id="KW-1185">Reference proteome</keyword>
<name>A0ACC2MG09_PERAE</name>
<reference evidence="1 2" key="1">
    <citation type="journal article" date="2022" name="Hortic Res">
        <title>A haplotype resolved chromosomal level avocado genome allows analysis of novel avocado genes.</title>
        <authorList>
            <person name="Nath O."/>
            <person name="Fletcher S.J."/>
            <person name="Hayward A."/>
            <person name="Shaw L.M."/>
            <person name="Masouleh A.K."/>
            <person name="Furtado A."/>
            <person name="Henry R.J."/>
            <person name="Mitter N."/>
        </authorList>
    </citation>
    <scope>NUCLEOTIDE SEQUENCE [LARGE SCALE GENOMIC DNA]</scope>
    <source>
        <strain evidence="2">cv. Hass</strain>
    </source>
</reference>
<organism evidence="1 2">
    <name type="scientific">Persea americana</name>
    <name type="common">Avocado</name>
    <dbReference type="NCBI Taxonomy" id="3435"/>
    <lineage>
        <taxon>Eukaryota</taxon>
        <taxon>Viridiplantae</taxon>
        <taxon>Streptophyta</taxon>
        <taxon>Embryophyta</taxon>
        <taxon>Tracheophyta</taxon>
        <taxon>Spermatophyta</taxon>
        <taxon>Magnoliopsida</taxon>
        <taxon>Magnoliidae</taxon>
        <taxon>Laurales</taxon>
        <taxon>Lauraceae</taxon>
        <taxon>Persea</taxon>
    </lineage>
</organism>
<dbReference type="EMBL" id="CM056810">
    <property type="protein sequence ID" value="KAJ8644647.1"/>
    <property type="molecule type" value="Genomic_DNA"/>
</dbReference>
<proteinExistence type="predicted"/>
<comment type="caution">
    <text evidence="1">The sequence shown here is derived from an EMBL/GenBank/DDBJ whole genome shotgun (WGS) entry which is preliminary data.</text>
</comment>
<gene>
    <name evidence="1" type="ORF">MRB53_006395</name>
</gene>